<accession>A0ABQ4A675</accession>
<feature type="domain" description="HTH cro/C1-type" evidence="2">
    <location>
        <begin position="92"/>
        <end position="128"/>
    </location>
</feature>
<dbReference type="Proteomes" id="UP000603200">
    <property type="component" value="Unassembled WGS sequence"/>
</dbReference>
<sequence>MWSVSVCHRLSMTISAARRYPRCSPRVAERLERRRRPVIQRLLFAFAEEGEEAVAPSRRLLVSPLRMARRTIPATLEAVCADLDHAALTGSSGVTPAMLSGWELGRHVTSIKYRKMLSDYYGRPIDDLFSHQDHALTSVAETPRLLAGPRQLWNAMIDVVESAQVCLAVVGSRSRHNDYLTKIEKSLAGNPELVHYRILFGPPRNQILKDHLLRLTQIRDPADRSTGIQTLHIGIIDDPAVPERFYCAGDTGAVTPIPSLTSSEAFDSGVLFESEVSARLVDHTRQLYAAARKIEDPHQLAELPVLRHHGRARLDPEGTRPWPPRR</sequence>
<name>A0ABQ4A675_9ACTN</name>
<dbReference type="EMBL" id="BOMN01000142">
    <property type="protein sequence ID" value="GIE26341.1"/>
    <property type="molecule type" value="Genomic_DNA"/>
</dbReference>
<reference evidence="3 4" key="1">
    <citation type="submission" date="2021-01" db="EMBL/GenBank/DDBJ databases">
        <title>Whole genome shotgun sequence of Actinoplanes humidus NBRC 14915.</title>
        <authorList>
            <person name="Komaki H."/>
            <person name="Tamura T."/>
        </authorList>
    </citation>
    <scope>NUCLEOTIDE SEQUENCE [LARGE SCALE GENOMIC DNA]</scope>
    <source>
        <strain evidence="3 4">NBRC 14915</strain>
    </source>
</reference>
<gene>
    <name evidence="3" type="ORF">Ahu01nite_094430</name>
</gene>
<dbReference type="PROSITE" id="PS50943">
    <property type="entry name" value="HTH_CROC1"/>
    <property type="match status" value="1"/>
</dbReference>
<evidence type="ECO:0000256" key="1">
    <source>
        <dbReference type="SAM" id="MobiDB-lite"/>
    </source>
</evidence>
<dbReference type="InterPro" id="IPR001387">
    <property type="entry name" value="Cro/C1-type_HTH"/>
</dbReference>
<keyword evidence="4" id="KW-1185">Reference proteome</keyword>
<evidence type="ECO:0000259" key="2">
    <source>
        <dbReference type="PROSITE" id="PS50943"/>
    </source>
</evidence>
<dbReference type="InterPro" id="IPR010982">
    <property type="entry name" value="Lambda_DNA-bd_dom_sf"/>
</dbReference>
<feature type="region of interest" description="Disordered" evidence="1">
    <location>
        <begin position="306"/>
        <end position="326"/>
    </location>
</feature>
<evidence type="ECO:0000313" key="3">
    <source>
        <dbReference type="EMBL" id="GIE26341.1"/>
    </source>
</evidence>
<proteinExistence type="predicted"/>
<comment type="caution">
    <text evidence="3">The sequence shown here is derived from an EMBL/GenBank/DDBJ whole genome shotgun (WGS) entry which is preliminary data.</text>
</comment>
<dbReference type="SUPFAM" id="SSF47413">
    <property type="entry name" value="lambda repressor-like DNA-binding domains"/>
    <property type="match status" value="1"/>
</dbReference>
<organism evidence="3 4">
    <name type="scientific">Winogradskya humida</name>
    <dbReference type="NCBI Taxonomy" id="113566"/>
    <lineage>
        <taxon>Bacteria</taxon>
        <taxon>Bacillati</taxon>
        <taxon>Actinomycetota</taxon>
        <taxon>Actinomycetes</taxon>
        <taxon>Micromonosporales</taxon>
        <taxon>Micromonosporaceae</taxon>
        <taxon>Winogradskya</taxon>
    </lineage>
</organism>
<evidence type="ECO:0000313" key="4">
    <source>
        <dbReference type="Proteomes" id="UP000603200"/>
    </source>
</evidence>
<protein>
    <recommendedName>
        <fullName evidence="2">HTH cro/C1-type domain-containing protein</fullName>
    </recommendedName>
</protein>